<evidence type="ECO:0000313" key="2">
    <source>
        <dbReference type="EMBL" id="SNW62971.1"/>
    </source>
</evidence>
<dbReference type="Proteomes" id="UP000236316">
    <property type="component" value="Segment"/>
</dbReference>
<accession>A0A2I2L628</accession>
<reference evidence="2" key="1">
    <citation type="submission" date="2017-08" db="EMBL/GenBank/DDBJ databases">
        <authorList>
            <consortium name="Urmite Genomes"/>
        </authorList>
    </citation>
    <scope>NUCLEOTIDE SEQUENCE [LARGE SCALE GENOMIC DNA]</scope>
    <source>
        <strain evidence="2">IHUMI-LCC2</strain>
    </source>
</reference>
<proteinExistence type="predicted"/>
<evidence type="ECO:0000256" key="1">
    <source>
        <dbReference type="SAM" id="MobiDB-lite"/>
    </source>
</evidence>
<gene>
    <name evidence="2" type="ORF">ORPV_1067</name>
</gene>
<protein>
    <submittedName>
        <fullName evidence="2">Uncharacterized protein</fullName>
    </submittedName>
</protein>
<keyword evidence="3" id="KW-1185">Reference proteome</keyword>
<sequence length="224" mass="23674">MSQYHSKSSSYEKACGCNGKKHSRCGNKVEEKKCKNGTSACCRALPFTTVVLTAVPVVGGTGYTIRAAIEANDGLPGPIFNSLLTSTSNYSPYASFYPQNLPVISVGPQGSVQFTIYNQTPVPPVLGVTLVGIQVTGPYIIKNIYGSYSTTTAGADNPYSGIFDPVNNSVVFDRALVVGTTEAFTARITIVWDCEQGCVNPCAIIPQPTPGFPGTIVPPVIIPQ</sequence>
<dbReference type="RefSeq" id="YP_009449273.1">
    <property type="nucleotide sequence ID" value="NC_036594.1"/>
</dbReference>
<name>A0A2I2L628_9VIRU</name>
<evidence type="ECO:0000313" key="3">
    <source>
        <dbReference type="Proteomes" id="UP000236316"/>
    </source>
</evidence>
<dbReference type="KEGG" id="vg:35381727"/>
<dbReference type="GeneID" id="35381727"/>
<feature type="compositionally biased region" description="Polar residues" evidence="1">
    <location>
        <begin position="1"/>
        <end position="11"/>
    </location>
</feature>
<organism evidence="2">
    <name type="scientific">Orpheovirus IHUMI-LCC2</name>
    <dbReference type="NCBI Taxonomy" id="2023057"/>
    <lineage>
        <taxon>Viruses</taxon>
        <taxon>Varidnaviria</taxon>
        <taxon>Bamfordvirae</taxon>
        <taxon>Nucleocytoviricota</taxon>
        <taxon>Megaviricetes</taxon>
        <taxon>Pimascovirales</taxon>
        <taxon>Ocovirineae</taxon>
        <taxon>Orpheoviridae</taxon>
        <taxon>Alphaorpheovirus</taxon>
        <taxon>Alphaorpheovirus massiliense</taxon>
    </lineage>
</organism>
<dbReference type="EMBL" id="LT906555">
    <property type="protein sequence ID" value="SNW62971.1"/>
    <property type="molecule type" value="Genomic_DNA"/>
</dbReference>
<feature type="region of interest" description="Disordered" evidence="1">
    <location>
        <begin position="1"/>
        <end position="25"/>
    </location>
</feature>